<evidence type="ECO:0000259" key="2">
    <source>
        <dbReference type="Pfam" id="PF00296"/>
    </source>
</evidence>
<evidence type="ECO:0000256" key="1">
    <source>
        <dbReference type="ARBA" id="ARBA00023002"/>
    </source>
</evidence>
<dbReference type="OrthoDB" id="5241778at2"/>
<dbReference type="InterPro" id="IPR050564">
    <property type="entry name" value="F420-G6PD/mer"/>
</dbReference>
<keyword evidence="4" id="KW-1185">Reference proteome</keyword>
<dbReference type="Gene3D" id="3.20.20.30">
    <property type="entry name" value="Luciferase-like domain"/>
    <property type="match status" value="1"/>
</dbReference>
<accession>A0A3A4B129</accession>
<dbReference type="PANTHER" id="PTHR43244">
    <property type="match status" value="1"/>
</dbReference>
<name>A0A3A4B129_9ACTN</name>
<dbReference type="InterPro" id="IPR036661">
    <property type="entry name" value="Luciferase-like_sf"/>
</dbReference>
<dbReference type="EMBL" id="QZEY01000006">
    <property type="protein sequence ID" value="RJL31793.1"/>
    <property type="molecule type" value="Genomic_DNA"/>
</dbReference>
<dbReference type="Proteomes" id="UP000265768">
    <property type="component" value="Unassembled WGS sequence"/>
</dbReference>
<dbReference type="GO" id="GO:0016705">
    <property type="term" value="F:oxidoreductase activity, acting on paired donors, with incorporation or reduction of molecular oxygen"/>
    <property type="evidence" value="ECO:0007669"/>
    <property type="project" value="InterPro"/>
</dbReference>
<dbReference type="PANTHER" id="PTHR43244:SF1">
    <property type="entry name" value="5,10-METHYLENETETRAHYDROMETHANOPTERIN REDUCTASE"/>
    <property type="match status" value="1"/>
</dbReference>
<comment type="caution">
    <text evidence="3">The sequence shown here is derived from an EMBL/GenBank/DDBJ whole genome shotgun (WGS) entry which is preliminary data.</text>
</comment>
<dbReference type="SUPFAM" id="SSF51679">
    <property type="entry name" value="Bacterial luciferase-like"/>
    <property type="match status" value="1"/>
</dbReference>
<gene>
    <name evidence="3" type="ORF">D5H75_19070</name>
</gene>
<keyword evidence="1" id="KW-0560">Oxidoreductase</keyword>
<feature type="domain" description="Luciferase-like" evidence="2">
    <location>
        <begin position="12"/>
        <end position="301"/>
    </location>
</feature>
<evidence type="ECO:0000313" key="3">
    <source>
        <dbReference type="EMBL" id="RJL31793.1"/>
    </source>
</evidence>
<evidence type="ECO:0000313" key="4">
    <source>
        <dbReference type="Proteomes" id="UP000265768"/>
    </source>
</evidence>
<dbReference type="InterPro" id="IPR011251">
    <property type="entry name" value="Luciferase-like_dom"/>
</dbReference>
<protein>
    <submittedName>
        <fullName evidence="3">LLM class flavin-dependent oxidoreductase</fullName>
    </submittedName>
</protein>
<dbReference type="CDD" id="cd01097">
    <property type="entry name" value="Tetrahydromethanopterin_reductase"/>
    <property type="match status" value="1"/>
</dbReference>
<dbReference type="AlphaFoldDB" id="A0A3A4B129"/>
<proteinExistence type="predicted"/>
<dbReference type="Pfam" id="PF00296">
    <property type="entry name" value="Bac_luciferase"/>
    <property type="match status" value="1"/>
</dbReference>
<reference evidence="3 4" key="1">
    <citation type="submission" date="2018-09" db="EMBL/GenBank/DDBJ databases">
        <title>YIM 75507 draft genome.</title>
        <authorList>
            <person name="Tang S."/>
            <person name="Feng Y."/>
        </authorList>
    </citation>
    <scope>NUCLEOTIDE SEQUENCE [LARGE SCALE GENOMIC DNA]</scope>
    <source>
        <strain evidence="3 4">YIM 75507</strain>
    </source>
</reference>
<sequence>MRLGFTIGTWGPSALGPAEQAELAQEAERLGYDSVWASEAYGADPGAVLTWLAAHTTRLGLGAGVLQATARGPVTAALLAATVDNLSGGRFRLGFGASGPQVVEAWHGRPYTRPLETVRETVGIVRAALAGEPVRHGPGEPLKPTIRPVQERLPVYVAAMGPRAIALAGEIADGWLPMHCPPSYLAEGKALLGPVAPGFDVAPMLLTYVDEDVEYARDVLRPMLAIYLGGMGSREANFYNRLAVRLGFADAATRVQELYLSGRRGEAMDALPDALIDEMTLCGPPSRVAARLSEYAEAGATTIITGHAASSLPERVDQLRLLAELAA</sequence>
<organism evidence="3 4">
    <name type="scientific">Bailinhaonella thermotolerans</name>
    <dbReference type="NCBI Taxonomy" id="1070861"/>
    <lineage>
        <taxon>Bacteria</taxon>
        <taxon>Bacillati</taxon>
        <taxon>Actinomycetota</taxon>
        <taxon>Actinomycetes</taxon>
        <taxon>Streptosporangiales</taxon>
        <taxon>Streptosporangiaceae</taxon>
        <taxon>Bailinhaonella</taxon>
    </lineage>
</organism>